<gene>
    <name evidence="2" type="ORF">DPX16_21828</name>
</gene>
<proteinExistence type="predicted"/>
<dbReference type="PANTHER" id="PTHR11505">
    <property type="entry name" value="L1 TRANSPOSABLE ELEMENT-RELATED"/>
    <property type="match status" value="1"/>
</dbReference>
<accession>A0A3N0YQ52</accession>
<evidence type="ECO:0000313" key="2">
    <source>
        <dbReference type="EMBL" id="ROL48342.1"/>
    </source>
</evidence>
<feature type="compositionally biased region" description="Basic and acidic residues" evidence="1">
    <location>
        <begin position="1"/>
        <end position="12"/>
    </location>
</feature>
<evidence type="ECO:0000313" key="3">
    <source>
        <dbReference type="Proteomes" id="UP000281406"/>
    </source>
</evidence>
<keyword evidence="3" id="KW-1185">Reference proteome</keyword>
<dbReference type="InterPro" id="IPR004244">
    <property type="entry name" value="Transposase_22"/>
</dbReference>
<dbReference type="EMBL" id="RJVU01030878">
    <property type="protein sequence ID" value="ROL48342.1"/>
    <property type="molecule type" value="Genomic_DNA"/>
</dbReference>
<comment type="caution">
    <text evidence="2">The sequence shown here is derived from an EMBL/GenBank/DDBJ whole genome shotgun (WGS) entry which is preliminary data.</text>
</comment>
<dbReference type="InterPro" id="IPR042566">
    <property type="entry name" value="L1_C"/>
</dbReference>
<dbReference type="Proteomes" id="UP000281406">
    <property type="component" value="Unassembled WGS sequence"/>
</dbReference>
<protein>
    <submittedName>
        <fullName evidence="2">LINE-1 retrotransposable element ORF1 protein</fullName>
    </submittedName>
</protein>
<organism evidence="2 3">
    <name type="scientific">Anabarilius grahami</name>
    <name type="common">Kanglang fish</name>
    <name type="synonym">Barilius grahami</name>
    <dbReference type="NCBI Taxonomy" id="495550"/>
    <lineage>
        <taxon>Eukaryota</taxon>
        <taxon>Metazoa</taxon>
        <taxon>Chordata</taxon>
        <taxon>Craniata</taxon>
        <taxon>Vertebrata</taxon>
        <taxon>Euteleostomi</taxon>
        <taxon>Actinopterygii</taxon>
        <taxon>Neopterygii</taxon>
        <taxon>Teleostei</taxon>
        <taxon>Ostariophysi</taxon>
        <taxon>Cypriniformes</taxon>
        <taxon>Xenocyprididae</taxon>
        <taxon>Xenocypridinae</taxon>
        <taxon>Xenocypridinae incertae sedis</taxon>
        <taxon>Anabarilius</taxon>
    </lineage>
</organism>
<evidence type="ECO:0000256" key="1">
    <source>
        <dbReference type="SAM" id="MobiDB-lite"/>
    </source>
</evidence>
<reference evidence="2 3" key="1">
    <citation type="submission" date="2018-10" db="EMBL/GenBank/DDBJ databases">
        <title>Genome assembly for a Yunnan-Guizhou Plateau 3E fish, Anabarilius grahami (Regan), and its evolutionary and genetic applications.</title>
        <authorList>
            <person name="Jiang W."/>
        </authorList>
    </citation>
    <scope>NUCLEOTIDE SEQUENCE [LARGE SCALE GENOMIC DNA]</scope>
    <source>
        <strain evidence="2">AG-KIZ</strain>
        <tissue evidence="2">Muscle</tissue>
    </source>
</reference>
<dbReference type="OrthoDB" id="10059413at2759"/>
<feature type="region of interest" description="Disordered" evidence="1">
    <location>
        <begin position="1"/>
        <end position="31"/>
    </location>
</feature>
<sequence>MPRSTKTEKKESSSAALDISPEQGDGEENDKVELSPAMAKAFQHMTETISKTIDVKLDPLAEIIHTHSQELENCKSRLDEAENRFAPRPGAKERPRPLVVRMHHFGYRQRILEASRKLSMDGNLRFENCKISFFQDFSASVLRKRREFDSVRRRLQEIGARYAMLYPAKLRVTIGNTTKILGLPTAVSEFIAETGQDVRPVAADSTPLDRPVMDE</sequence>
<dbReference type="Gene3D" id="3.30.250.20">
    <property type="entry name" value="L1 transposable element, C-terminal domain"/>
    <property type="match status" value="1"/>
</dbReference>
<dbReference type="AlphaFoldDB" id="A0A3N0YQ52"/>
<name>A0A3N0YQ52_ANAGA</name>